<evidence type="ECO:0000313" key="2">
    <source>
        <dbReference type="Proteomes" id="UP000629468"/>
    </source>
</evidence>
<reference evidence="1 2" key="1">
    <citation type="journal article" name="Sci. Rep.">
        <title>Telomere-to-telomere assembled and centromere annotated genomes of the two main subspecies of the button mushroom Agaricus bisporus reveal especially polymorphic chromosome ends.</title>
        <authorList>
            <person name="Sonnenberg A.S.M."/>
            <person name="Sedaghat-Telgerd N."/>
            <person name="Lavrijssen B."/>
            <person name="Ohm R.A."/>
            <person name="Hendrickx P.M."/>
            <person name="Scholtmeijer K."/>
            <person name="Baars J.J.P."/>
            <person name="van Peer A."/>
        </authorList>
    </citation>
    <scope>NUCLEOTIDE SEQUENCE [LARGE SCALE GENOMIC DNA]</scope>
    <source>
        <strain evidence="1 2">H119_p4</strain>
    </source>
</reference>
<gene>
    <name evidence="1" type="ORF">Agabi119p4_2632</name>
</gene>
<protein>
    <submittedName>
        <fullName evidence="1">Uncharacterized protein</fullName>
    </submittedName>
</protein>
<name>A0A8H7KK97_AGABI</name>
<comment type="caution">
    <text evidence="1">The sequence shown here is derived from an EMBL/GenBank/DDBJ whole genome shotgun (WGS) entry which is preliminary data.</text>
</comment>
<accession>A0A8H7KK97</accession>
<evidence type="ECO:0000313" key="1">
    <source>
        <dbReference type="EMBL" id="KAF7783256.1"/>
    </source>
</evidence>
<organism evidence="1 2">
    <name type="scientific">Agaricus bisporus var. burnettii</name>
    <dbReference type="NCBI Taxonomy" id="192524"/>
    <lineage>
        <taxon>Eukaryota</taxon>
        <taxon>Fungi</taxon>
        <taxon>Dikarya</taxon>
        <taxon>Basidiomycota</taxon>
        <taxon>Agaricomycotina</taxon>
        <taxon>Agaricomycetes</taxon>
        <taxon>Agaricomycetidae</taxon>
        <taxon>Agaricales</taxon>
        <taxon>Agaricineae</taxon>
        <taxon>Agaricaceae</taxon>
        <taxon>Agaricus</taxon>
    </lineage>
</organism>
<dbReference type="Proteomes" id="UP000629468">
    <property type="component" value="Unassembled WGS sequence"/>
</dbReference>
<proteinExistence type="predicted"/>
<dbReference type="EMBL" id="JABXXO010000003">
    <property type="protein sequence ID" value="KAF7783256.1"/>
    <property type="molecule type" value="Genomic_DNA"/>
</dbReference>
<dbReference type="AlphaFoldDB" id="A0A8H7KK97"/>
<sequence>MFVSLLYQCPNLVECSAEIVTELYGPLFTKPLILNHLKRLDTGTMDALTMSSSLQHLQLPSLESLELDHESDSLDIVPFCCHVSATLTSLIILTPSVVFEYDDLYQLCRFTFPKLRDLRFISLYVEPLMGVIHSLSPLDNESNHSRPLNLPALESITLCSQWAKGDPCIILDSLKNWWSDETLHLHFKFQIPRPSDKYWTPALEEEFRLIKGSRQIEITWGNSKI</sequence>